<dbReference type="AlphaFoldDB" id="A0A5C0UG17"/>
<proteinExistence type="predicted"/>
<dbReference type="Proteomes" id="UP000324924">
    <property type="component" value="Chromosome"/>
</dbReference>
<gene>
    <name evidence="2" type="ORF">FZC36_00925</name>
</gene>
<dbReference type="KEGG" id="nabu:FZC36_00925"/>
<accession>A0A5C0UG17</accession>
<sequence length="260" mass="30364">MNFFISLILFLMSFTFAEVLQVDYAPKAEDLQEMRDKVETDFKDRDGKSVEYQNLYKASKTDHLSLIDTIEQSHKTKLQCSTKAYCRVLDKNHIKLFIDYGRGFNFLNVEIDKIKDYLLVVNGITCLSVSYFNKPQNIIEEINDVYPLTQVSMIALSSIDIAPRLGKTLVSDGSKFFVESDENFQNNLIKDEQTYTYVDAVYFSSLNYIAKSYGDLLHNFDMEELKEYKHTYEFSKNNEIKSINDLKKYAKYIKEQESIK</sequence>
<feature type="chain" id="PRO_5022906247" evidence="1">
    <location>
        <begin position="18"/>
        <end position="260"/>
    </location>
</feature>
<dbReference type="RefSeq" id="WP_148972121.1">
    <property type="nucleotide sequence ID" value="NZ_CP043314.1"/>
</dbReference>
<feature type="signal peptide" evidence="1">
    <location>
        <begin position="1"/>
        <end position="17"/>
    </location>
</feature>
<protein>
    <submittedName>
        <fullName evidence="2">Uncharacterized protein</fullName>
    </submittedName>
</protein>
<dbReference type="EMBL" id="CP043314">
    <property type="protein sequence ID" value="QEK38998.1"/>
    <property type="molecule type" value="Genomic_DNA"/>
</dbReference>
<evidence type="ECO:0000313" key="3">
    <source>
        <dbReference type="Proteomes" id="UP000324924"/>
    </source>
</evidence>
<evidence type="ECO:0000313" key="2">
    <source>
        <dbReference type="EMBL" id="QEK38998.1"/>
    </source>
</evidence>
<keyword evidence="3" id="KW-1185">Reference proteome</keyword>
<reference evidence="2 3" key="1">
    <citation type="submission" date="2019-08" db="EMBL/GenBank/DDBJ databases">
        <title>Highly reduced genomes of protist endosymbionts show evolutionary convergence.</title>
        <authorList>
            <person name="George E."/>
            <person name="Husnik F."/>
            <person name="Tashyreva D."/>
            <person name="Prokopchuk G."/>
            <person name="Horak A."/>
            <person name="Kwong W.K."/>
            <person name="Lukes J."/>
            <person name="Keeling P.J."/>
        </authorList>
    </citation>
    <scope>NUCLEOTIDE SEQUENCE [LARGE SCALE GENOMIC DNA]</scope>
    <source>
        <strain evidence="2">1604HC</strain>
    </source>
</reference>
<keyword evidence="1" id="KW-0732">Signal</keyword>
<evidence type="ECO:0000256" key="1">
    <source>
        <dbReference type="SAM" id="SignalP"/>
    </source>
</evidence>
<name>A0A5C0UG17_9PROT</name>
<organism evidence="2 3">
    <name type="scientific">Candidatus Nesciobacter abundans</name>
    <dbReference type="NCBI Taxonomy" id="2601668"/>
    <lineage>
        <taxon>Bacteria</taxon>
        <taxon>Pseudomonadati</taxon>
        <taxon>Pseudomonadota</taxon>
        <taxon>Alphaproteobacteria</taxon>
        <taxon>Holosporales</taxon>
        <taxon>Holosporaceae</taxon>
        <taxon>Candidatus Nesciobacter</taxon>
    </lineage>
</organism>